<feature type="signal peptide" evidence="2">
    <location>
        <begin position="1"/>
        <end position="31"/>
    </location>
</feature>
<dbReference type="PROSITE" id="PS51318">
    <property type="entry name" value="TAT"/>
    <property type="match status" value="1"/>
</dbReference>
<keyword evidence="1 2" id="KW-0732">Signal</keyword>
<dbReference type="Proteomes" id="UP000460221">
    <property type="component" value="Unassembled WGS sequence"/>
</dbReference>
<comment type="caution">
    <text evidence="3">The sequence shown here is derived from an EMBL/GenBank/DDBJ whole genome shotgun (WGS) entry which is preliminary data.</text>
</comment>
<feature type="chain" id="PRO_5029783985" description="VCBS repeat-containing protein" evidence="2">
    <location>
        <begin position="32"/>
        <end position="372"/>
    </location>
</feature>
<dbReference type="InterPro" id="IPR006311">
    <property type="entry name" value="TAT_signal"/>
</dbReference>
<sequence>MTRFRRRIHLALLATVGMVAASLAAAPVAVAAAPVFTDVPTNQVNGGPYFPVVGDFGGAATDDIFWYHLDGGVSFLWRSKGDGTFTSTPYRLTDRVRALEIGDFVGDERDEIVFATGGDRRAGSMWRFDVPGRTMVSSPLPDTGERRSPVAIHNAAAKDDLLITGTPTTIARYSWPVGGKLSVSSRPVTTPGGYQPTVADLDGNGWGDLYWSAPGVTSRTWFALPTGTGSSRFLANTHLGSGYSELTIPAPLDGWTGEDLLKVNVQIAGNEVTTTGYLWGWADQTISSGKPVSIAGSVLGTVRTGSADSEVLVLGATGSVLLWHGTGTPGIRSTGNADKVGYRAVIGEFTASGRSSILWWAAGATPERIYLG</sequence>
<evidence type="ECO:0000256" key="1">
    <source>
        <dbReference type="ARBA" id="ARBA00022729"/>
    </source>
</evidence>
<dbReference type="InterPro" id="IPR028994">
    <property type="entry name" value="Integrin_alpha_N"/>
</dbReference>
<dbReference type="Pfam" id="PF01839">
    <property type="entry name" value="FG-GAP"/>
    <property type="match status" value="1"/>
</dbReference>
<dbReference type="InterPro" id="IPR013517">
    <property type="entry name" value="FG-GAP"/>
</dbReference>
<keyword evidence="4" id="KW-1185">Reference proteome</keyword>
<dbReference type="RefSeq" id="WP_154766995.1">
    <property type="nucleotide sequence ID" value="NZ_WLYK01000001.1"/>
</dbReference>
<dbReference type="AlphaFoldDB" id="A0A7K1FJJ9"/>
<organism evidence="3 4">
    <name type="scientific">Nakamurella alba</name>
    <dbReference type="NCBI Taxonomy" id="2665158"/>
    <lineage>
        <taxon>Bacteria</taxon>
        <taxon>Bacillati</taxon>
        <taxon>Actinomycetota</taxon>
        <taxon>Actinomycetes</taxon>
        <taxon>Nakamurellales</taxon>
        <taxon>Nakamurellaceae</taxon>
        <taxon>Nakamurella</taxon>
    </lineage>
</organism>
<evidence type="ECO:0000313" key="4">
    <source>
        <dbReference type="Proteomes" id="UP000460221"/>
    </source>
</evidence>
<evidence type="ECO:0000313" key="3">
    <source>
        <dbReference type="EMBL" id="MTD13044.1"/>
    </source>
</evidence>
<name>A0A7K1FJJ9_9ACTN</name>
<evidence type="ECO:0008006" key="5">
    <source>
        <dbReference type="Google" id="ProtNLM"/>
    </source>
</evidence>
<protein>
    <recommendedName>
        <fullName evidence="5">VCBS repeat-containing protein</fullName>
    </recommendedName>
</protein>
<evidence type="ECO:0000256" key="2">
    <source>
        <dbReference type="SAM" id="SignalP"/>
    </source>
</evidence>
<gene>
    <name evidence="3" type="ORF">GIS00_03670</name>
</gene>
<proteinExistence type="predicted"/>
<accession>A0A7K1FJJ9</accession>
<dbReference type="EMBL" id="WLYK01000001">
    <property type="protein sequence ID" value="MTD13044.1"/>
    <property type="molecule type" value="Genomic_DNA"/>
</dbReference>
<dbReference type="SUPFAM" id="SSF69318">
    <property type="entry name" value="Integrin alpha N-terminal domain"/>
    <property type="match status" value="1"/>
</dbReference>
<reference evidence="3 4" key="1">
    <citation type="submission" date="2019-11" db="EMBL/GenBank/DDBJ databases">
        <authorList>
            <person name="Jiang L.-Q."/>
        </authorList>
    </citation>
    <scope>NUCLEOTIDE SEQUENCE [LARGE SCALE GENOMIC DNA]</scope>
    <source>
        <strain evidence="3 4">YIM 132087</strain>
    </source>
</reference>